<dbReference type="Proteomes" id="UP000782880">
    <property type="component" value="Unassembled WGS sequence"/>
</dbReference>
<proteinExistence type="predicted"/>
<name>A0A921LNE9_9FIRM</name>
<feature type="transmembrane region" description="Helical" evidence="1">
    <location>
        <begin position="13"/>
        <end position="33"/>
    </location>
</feature>
<dbReference type="EMBL" id="DYVE01000121">
    <property type="protein sequence ID" value="HJG27954.1"/>
    <property type="molecule type" value="Genomic_DNA"/>
</dbReference>
<reference evidence="2" key="2">
    <citation type="submission" date="2021-09" db="EMBL/GenBank/DDBJ databases">
        <authorList>
            <person name="Gilroy R."/>
        </authorList>
    </citation>
    <scope>NUCLEOTIDE SEQUENCE</scope>
    <source>
        <strain evidence="2">ChiBcec21-2208</strain>
    </source>
</reference>
<keyword evidence="1" id="KW-0472">Membrane</keyword>
<reference evidence="2" key="1">
    <citation type="journal article" date="2021" name="PeerJ">
        <title>Extensive microbial diversity within the chicken gut microbiome revealed by metagenomics and culture.</title>
        <authorList>
            <person name="Gilroy R."/>
            <person name="Ravi A."/>
            <person name="Getino M."/>
            <person name="Pursley I."/>
            <person name="Horton D.L."/>
            <person name="Alikhan N.F."/>
            <person name="Baker D."/>
            <person name="Gharbi K."/>
            <person name="Hall N."/>
            <person name="Watson M."/>
            <person name="Adriaenssens E.M."/>
            <person name="Foster-Nyarko E."/>
            <person name="Jarju S."/>
            <person name="Secka A."/>
            <person name="Antonio M."/>
            <person name="Oren A."/>
            <person name="Chaudhuri R.R."/>
            <person name="La Ragione R."/>
            <person name="Hildebrand F."/>
            <person name="Pallen M.J."/>
        </authorList>
    </citation>
    <scope>NUCLEOTIDE SEQUENCE</scope>
    <source>
        <strain evidence="2">ChiBcec21-2208</strain>
    </source>
</reference>
<sequence>MIDTLPLLRWQDIAAIMVLVVVLLAGIAGVYAMQRRHTRRELDAITMQERHLYRALHREMDDLEALRMAHHDAQNELIVLQGFLERGETAQARRYLAELLHRDSP</sequence>
<organism evidence="2 3">
    <name type="scientific">Subdoligranulum variabile</name>
    <dbReference type="NCBI Taxonomy" id="214851"/>
    <lineage>
        <taxon>Bacteria</taxon>
        <taxon>Bacillati</taxon>
        <taxon>Bacillota</taxon>
        <taxon>Clostridia</taxon>
        <taxon>Eubacteriales</taxon>
        <taxon>Oscillospiraceae</taxon>
        <taxon>Subdoligranulum</taxon>
    </lineage>
</organism>
<evidence type="ECO:0000313" key="2">
    <source>
        <dbReference type="EMBL" id="HJG27954.1"/>
    </source>
</evidence>
<dbReference type="AlphaFoldDB" id="A0A921LNE9"/>
<evidence type="ECO:0000256" key="1">
    <source>
        <dbReference type="SAM" id="Phobius"/>
    </source>
</evidence>
<protein>
    <submittedName>
        <fullName evidence="2">Uncharacterized protein</fullName>
    </submittedName>
</protein>
<comment type="caution">
    <text evidence="2">The sequence shown here is derived from an EMBL/GenBank/DDBJ whole genome shotgun (WGS) entry which is preliminary data.</text>
</comment>
<accession>A0A921LNE9</accession>
<gene>
    <name evidence="2" type="ORF">K8V20_04820</name>
</gene>
<evidence type="ECO:0000313" key="3">
    <source>
        <dbReference type="Proteomes" id="UP000782880"/>
    </source>
</evidence>
<dbReference type="Gene3D" id="1.10.287.130">
    <property type="match status" value="1"/>
</dbReference>
<keyword evidence="1" id="KW-1133">Transmembrane helix</keyword>
<keyword evidence="1" id="KW-0812">Transmembrane</keyword>